<evidence type="ECO:0008006" key="3">
    <source>
        <dbReference type="Google" id="ProtNLM"/>
    </source>
</evidence>
<evidence type="ECO:0000313" key="2">
    <source>
        <dbReference type="Proteomes" id="UP001401887"/>
    </source>
</evidence>
<protein>
    <recommendedName>
        <fullName evidence="3">Transposase</fullName>
    </recommendedName>
</protein>
<dbReference type="RefSeq" id="WP_345466400.1">
    <property type="nucleotide sequence ID" value="NZ_BAABRP010000013.1"/>
</dbReference>
<reference evidence="1 2" key="1">
    <citation type="submission" date="2024-02" db="EMBL/GenBank/DDBJ databases">
        <title>Deinococcus carri NBRC 110142.</title>
        <authorList>
            <person name="Ichikawa N."/>
            <person name="Katano-Makiyama Y."/>
            <person name="Hidaka K."/>
        </authorList>
    </citation>
    <scope>NUCLEOTIDE SEQUENCE [LARGE SCALE GENOMIC DNA]</scope>
    <source>
        <strain evidence="1 2">NBRC 110142</strain>
    </source>
</reference>
<accession>A0ABP9W9T5</accession>
<comment type="caution">
    <text evidence="1">The sequence shown here is derived from an EMBL/GenBank/DDBJ whole genome shotgun (WGS) entry which is preliminary data.</text>
</comment>
<evidence type="ECO:0000313" key="1">
    <source>
        <dbReference type="EMBL" id="GAA5514104.1"/>
    </source>
</evidence>
<gene>
    <name evidence="1" type="ORF">Dcar01_02856</name>
</gene>
<name>A0ABP9W9T5_9DEIO</name>
<dbReference type="Proteomes" id="UP001401887">
    <property type="component" value="Unassembled WGS sequence"/>
</dbReference>
<proteinExistence type="predicted"/>
<organism evidence="1 2">
    <name type="scientific">Deinococcus carri</name>
    <dbReference type="NCBI Taxonomy" id="1211323"/>
    <lineage>
        <taxon>Bacteria</taxon>
        <taxon>Thermotogati</taxon>
        <taxon>Deinococcota</taxon>
        <taxon>Deinococci</taxon>
        <taxon>Deinococcales</taxon>
        <taxon>Deinococcaceae</taxon>
        <taxon>Deinococcus</taxon>
    </lineage>
</organism>
<dbReference type="EMBL" id="BAABRP010000013">
    <property type="protein sequence ID" value="GAA5514104.1"/>
    <property type="molecule type" value="Genomic_DNA"/>
</dbReference>
<keyword evidence="2" id="KW-1185">Reference proteome</keyword>
<sequence length="60" mass="7295">MNLAPPQLTDVQYTRTLSCYQRQLRRESEALRSHLQATWDDSRLVYEQGRRLQANWWCVR</sequence>